<reference evidence="6 7" key="1">
    <citation type="submission" date="2019-09" db="EMBL/GenBank/DDBJ databases">
        <authorList>
            <consortium name="DOE Joint Genome Institute"/>
            <person name="Mondo S.J."/>
            <person name="Navarro-Mendoza M.I."/>
            <person name="Perez-Arques C."/>
            <person name="Panchal S."/>
            <person name="Nicolas F.E."/>
            <person name="Ganguly P."/>
            <person name="Pangilinan J."/>
            <person name="Grigoriev I."/>
            <person name="Heitman J."/>
            <person name="Sanya K."/>
            <person name="Garre V."/>
        </authorList>
    </citation>
    <scope>NUCLEOTIDE SEQUENCE [LARGE SCALE GENOMIC DNA]</scope>
    <source>
        <strain evidence="6 7">MU402</strain>
    </source>
</reference>
<accession>A0A8H4BGT1</accession>
<keyword evidence="1" id="KW-0547">Nucleotide-binding</keyword>
<keyword evidence="4" id="KW-0067">ATP-binding</keyword>
<dbReference type="PANTHER" id="PTHR43788:SF8">
    <property type="entry name" value="DNA-BINDING PROTEIN SMUBP-2"/>
    <property type="match status" value="1"/>
</dbReference>
<evidence type="ECO:0000256" key="2">
    <source>
        <dbReference type="ARBA" id="ARBA00022801"/>
    </source>
</evidence>
<evidence type="ECO:0000256" key="3">
    <source>
        <dbReference type="ARBA" id="ARBA00022806"/>
    </source>
</evidence>
<evidence type="ECO:0000256" key="1">
    <source>
        <dbReference type="ARBA" id="ARBA00022741"/>
    </source>
</evidence>
<feature type="domain" description="DNA2/NAM7 helicase-like C-terminal" evidence="5">
    <location>
        <begin position="4"/>
        <end position="116"/>
    </location>
</feature>
<keyword evidence="3" id="KW-0347">Helicase</keyword>
<evidence type="ECO:0000313" key="7">
    <source>
        <dbReference type="Proteomes" id="UP000469890"/>
    </source>
</evidence>
<dbReference type="AlphaFoldDB" id="A0A8H4BGT1"/>
<proteinExistence type="predicted"/>
<organism evidence="6 7">
    <name type="scientific">Mucor circinelloides f. lusitanicus</name>
    <name type="common">Mucor racemosus var. lusitanicus</name>
    <dbReference type="NCBI Taxonomy" id="29924"/>
    <lineage>
        <taxon>Eukaryota</taxon>
        <taxon>Fungi</taxon>
        <taxon>Fungi incertae sedis</taxon>
        <taxon>Mucoromycota</taxon>
        <taxon>Mucoromycotina</taxon>
        <taxon>Mucoromycetes</taxon>
        <taxon>Mucorales</taxon>
        <taxon>Mucorineae</taxon>
        <taxon>Mucoraceae</taxon>
        <taxon>Mucor</taxon>
    </lineage>
</organism>
<name>A0A8H4BGT1_MUCCL</name>
<gene>
    <name evidence="6" type="ORF">FB192DRAFT_1374894</name>
</gene>
<dbReference type="InterPro" id="IPR041679">
    <property type="entry name" value="DNA2/NAM7-like_C"/>
</dbReference>
<dbReference type="InterPro" id="IPR050534">
    <property type="entry name" value="Coronavir_polyprotein_1ab"/>
</dbReference>
<dbReference type="InterPro" id="IPR047187">
    <property type="entry name" value="SF1_C_Upf1"/>
</dbReference>
<evidence type="ECO:0000256" key="4">
    <source>
        <dbReference type="ARBA" id="ARBA00022840"/>
    </source>
</evidence>
<dbReference type="SUPFAM" id="SSF52540">
    <property type="entry name" value="P-loop containing nucleoside triphosphate hydrolases"/>
    <property type="match status" value="1"/>
</dbReference>
<dbReference type="Proteomes" id="UP000469890">
    <property type="component" value="Unassembled WGS sequence"/>
</dbReference>
<dbReference type="Pfam" id="PF13087">
    <property type="entry name" value="AAA_12"/>
    <property type="match status" value="1"/>
</dbReference>
<dbReference type="GO" id="GO:0043139">
    <property type="term" value="F:5'-3' DNA helicase activity"/>
    <property type="evidence" value="ECO:0007669"/>
    <property type="project" value="TreeGrafter"/>
</dbReference>
<dbReference type="Gene3D" id="3.40.50.300">
    <property type="entry name" value="P-loop containing nucleotide triphosphate hydrolases"/>
    <property type="match status" value="1"/>
</dbReference>
<dbReference type="CDD" id="cd18808">
    <property type="entry name" value="SF1_C_Upf1"/>
    <property type="match status" value="1"/>
</dbReference>
<evidence type="ECO:0000259" key="5">
    <source>
        <dbReference type="Pfam" id="PF13087"/>
    </source>
</evidence>
<dbReference type="EMBL" id="JAAECE010000004">
    <property type="protein sequence ID" value="KAF1801833.1"/>
    <property type="molecule type" value="Genomic_DNA"/>
</dbReference>
<comment type="caution">
    <text evidence="6">The sequence shown here is derived from an EMBL/GenBank/DDBJ whole genome shotgun (WGS) entry which is preliminary data.</text>
</comment>
<dbReference type="GO" id="GO:0016787">
    <property type="term" value="F:hydrolase activity"/>
    <property type="evidence" value="ECO:0007669"/>
    <property type="project" value="UniProtKB-KW"/>
</dbReference>
<sequence length="155" mass="17382">MRSNSYWNDKEIAIASHILQTLLSFDIASKDLGVISLYKEQADKLSEHLGTNTASDTAADMKSVQISTVDAFQGGEKDVIILSTVRSSESQFMDNQPRVNVALTRAKRHLIILGNRNVFSMNELWSKVLWDCQEHCVNENGLRSLLATIDNKMHS</sequence>
<dbReference type="InterPro" id="IPR027417">
    <property type="entry name" value="P-loop_NTPase"/>
</dbReference>
<evidence type="ECO:0000313" key="6">
    <source>
        <dbReference type="EMBL" id="KAF1801833.1"/>
    </source>
</evidence>
<dbReference type="PANTHER" id="PTHR43788">
    <property type="entry name" value="DNA2/NAM7 HELICASE FAMILY MEMBER"/>
    <property type="match status" value="1"/>
</dbReference>
<protein>
    <submittedName>
        <fullName evidence="6">AAA domain-containing protein</fullName>
    </submittedName>
</protein>
<dbReference type="GO" id="GO:0005524">
    <property type="term" value="F:ATP binding"/>
    <property type="evidence" value="ECO:0007669"/>
    <property type="project" value="UniProtKB-KW"/>
</dbReference>
<keyword evidence="2" id="KW-0378">Hydrolase</keyword>